<dbReference type="AlphaFoldDB" id="A0A5J4FV20"/>
<dbReference type="InterPro" id="IPR046341">
    <property type="entry name" value="SET_dom_sf"/>
</dbReference>
<keyword evidence="3" id="KW-1185">Reference proteome</keyword>
<dbReference type="InterPro" id="IPR001214">
    <property type="entry name" value="SET_dom"/>
</dbReference>
<evidence type="ECO:0000313" key="3">
    <source>
        <dbReference type="Proteomes" id="UP000326994"/>
    </source>
</evidence>
<name>A0A5J4FV20_9FLAO</name>
<dbReference type="Pfam" id="PF00856">
    <property type="entry name" value="SET"/>
    <property type="match status" value="1"/>
</dbReference>
<dbReference type="OrthoDB" id="166979at2"/>
<reference evidence="2 3" key="1">
    <citation type="submission" date="2019-08" db="EMBL/GenBank/DDBJ databases">
        <title>Ulvibacter marinistellae sp. nov., isolated from a starfish, Patiria pectinifera.</title>
        <authorList>
            <person name="Kawano K."/>
            <person name="Ushijima N."/>
            <person name="Kihara M."/>
            <person name="Itoh H."/>
        </authorList>
    </citation>
    <scope>NUCLEOTIDE SEQUENCE [LARGE SCALE GENOMIC DNA]</scope>
    <source>
        <strain evidence="2 3">KK4</strain>
    </source>
</reference>
<dbReference type="EMBL" id="BKCF01000001">
    <property type="protein sequence ID" value="GEQ85790.1"/>
    <property type="molecule type" value="Genomic_DNA"/>
</dbReference>
<feature type="domain" description="SET" evidence="1">
    <location>
        <begin position="4"/>
        <end position="118"/>
    </location>
</feature>
<organism evidence="2 3">
    <name type="scientific">Patiriisocius marinistellae</name>
    <dbReference type="NCBI Taxonomy" id="2494560"/>
    <lineage>
        <taxon>Bacteria</taxon>
        <taxon>Pseudomonadati</taxon>
        <taxon>Bacteroidota</taxon>
        <taxon>Flavobacteriia</taxon>
        <taxon>Flavobacteriales</taxon>
        <taxon>Flavobacteriaceae</taxon>
        <taxon>Patiriisocius</taxon>
    </lineage>
</organism>
<evidence type="ECO:0000313" key="2">
    <source>
        <dbReference type="EMBL" id="GEQ85790.1"/>
    </source>
</evidence>
<gene>
    <name evidence="2" type="ORF">ULMS_12980</name>
</gene>
<comment type="caution">
    <text evidence="2">The sequence shown here is derived from an EMBL/GenBank/DDBJ whole genome shotgun (WGS) entry which is preliminary data.</text>
</comment>
<dbReference type="SUPFAM" id="SSF82199">
    <property type="entry name" value="SET domain"/>
    <property type="match status" value="1"/>
</dbReference>
<protein>
    <recommendedName>
        <fullName evidence="1">SET domain-containing protein</fullName>
    </recommendedName>
</protein>
<dbReference type="SMART" id="SM00317">
    <property type="entry name" value="SET"/>
    <property type="match status" value="1"/>
</dbReference>
<dbReference type="CDD" id="cd08161">
    <property type="entry name" value="SET"/>
    <property type="match status" value="1"/>
</dbReference>
<evidence type="ECO:0000259" key="1">
    <source>
        <dbReference type="SMART" id="SM00317"/>
    </source>
</evidence>
<sequence>MIHPHTEIQFINDEIGHGVVATEFIPAGTITWVLDKLDREFTIDQFKQFDDLYKDVLNTYSYRNSKGNYILCWDHGRFVNHSFKSNCLSTAYDFEIAIRDIRRGEQLTDDYGYLNVDTPFRASEEGTKRKTVFPDDLKTFHKKWDKSIAAVFPQISKVEQPLFAVIPQEMKNKIQAVHQGDEPLSSILEIYFNRNL</sequence>
<dbReference type="Proteomes" id="UP000326994">
    <property type="component" value="Unassembled WGS sequence"/>
</dbReference>
<proteinExistence type="predicted"/>
<accession>A0A5J4FV20</accession>
<dbReference type="RefSeq" id="WP_151893688.1">
    <property type="nucleotide sequence ID" value="NZ_BKCF01000001.1"/>
</dbReference>
<dbReference type="Gene3D" id="2.170.270.10">
    <property type="entry name" value="SET domain"/>
    <property type="match status" value="1"/>
</dbReference>